<evidence type="ECO:0000259" key="1">
    <source>
        <dbReference type="Pfam" id="PF13349"/>
    </source>
</evidence>
<accession>A0A1I4A0F8</accession>
<organism evidence="2 3">
    <name type="scientific">Geodermatophilus ruber</name>
    <dbReference type="NCBI Taxonomy" id="504800"/>
    <lineage>
        <taxon>Bacteria</taxon>
        <taxon>Bacillati</taxon>
        <taxon>Actinomycetota</taxon>
        <taxon>Actinomycetes</taxon>
        <taxon>Geodermatophilales</taxon>
        <taxon>Geodermatophilaceae</taxon>
        <taxon>Geodermatophilus</taxon>
    </lineage>
</organism>
<protein>
    <submittedName>
        <fullName evidence="2">Putative adhesin</fullName>
    </submittedName>
</protein>
<name>A0A1I4A0F8_9ACTN</name>
<reference evidence="2 3" key="1">
    <citation type="submission" date="2016-10" db="EMBL/GenBank/DDBJ databases">
        <authorList>
            <person name="de Groot N.N."/>
        </authorList>
    </citation>
    <scope>NUCLEOTIDE SEQUENCE [LARGE SCALE GENOMIC DNA]</scope>
    <source>
        <strain evidence="2 3">DSM 45317</strain>
    </source>
</reference>
<dbReference type="InParanoid" id="A0A1I4A0F8"/>
<dbReference type="EMBL" id="FOSW01000002">
    <property type="protein sequence ID" value="SFK49431.1"/>
    <property type="molecule type" value="Genomic_DNA"/>
</dbReference>
<dbReference type="AlphaFoldDB" id="A0A1I4A0F8"/>
<keyword evidence="3" id="KW-1185">Reference proteome</keyword>
<dbReference type="OrthoDB" id="3252095at2"/>
<dbReference type="Pfam" id="PF13349">
    <property type="entry name" value="DUF4097"/>
    <property type="match status" value="1"/>
</dbReference>
<dbReference type="InterPro" id="IPR025164">
    <property type="entry name" value="Toastrack_DUF4097"/>
</dbReference>
<dbReference type="PANTHER" id="PTHR34094:SF1">
    <property type="entry name" value="PROTEIN FAM185A"/>
    <property type="match status" value="1"/>
</dbReference>
<evidence type="ECO:0000313" key="2">
    <source>
        <dbReference type="EMBL" id="SFK49431.1"/>
    </source>
</evidence>
<gene>
    <name evidence="2" type="ORF">SAMN04488085_1025</name>
</gene>
<dbReference type="RefSeq" id="WP_091321080.1">
    <property type="nucleotide sequence ID" value="NZ_FOSW01000002.1"/>
</dbReference>
<evidence type="ECO:0000313" key="3">
    <source>
        <dbReference type="Proteomes" id="UP000199152"/>
    </source>
</evidence>
<proteinExistence type="predicted"/>
<dbReference type="STRING" id="504800.SAMN04488085_1025"/>
<dbReference type="Proteomes" id="UP000199152">
    <property type="component" value="Unassembled WGS sequence"/>
</dbReference>
<feature type="domain" description="DUF4097" evidence="1">
    <location>
        <begin position="117"/>
        <end position="268"/>
    </location>
</feature>
<sequence>MPVRKRSRASVDVPPDIEVRNPAGSVTVEAVEGATELEVRVEALDAAAAQSLDRVEIDLAETGPDQLGRPVRLRVRAPARHLFGTPRFAVSVRTPAGAAVHAAVASASAELRGRFGRVGVTSASGDAEVERCAQLQLRSASGDARIGTVDGPATIGTASGDLRLTSAGGPVEVRTASGDVEIGTAAGNVSARTASGEVTVGQVAAGSVRLTTVSGDVTVGVAPGLRVWLDLASVSGRMASELADDDSSGAGPAELTVAARTVSGNVRIRRTAPAG</sequence>
<dbReference type="PANTHER" id="PTHR34094">
    <property type="match status" value="1"/>
</dbReference>